<reference evidence="2" key="1">
    <citation type="submission" date="2023-11" db="EMBL/GenBank/DDBJ databases">
        <authorList>
            <person name="Alioto T."/>
            <person name="Alioto T."/>
            <person name="Gomez Garrido J."/>
        </authorList>
    </citation>
    <scope>NUCLEOTIDE SEQUENCE</scope>
</reference>
<evidence type="ECO:0000256" key="1">
    <source>
        <dbReference type="SAM" id="MobiDB-lite"/>
    </source>
</evidence>
<dbReference type="AlphaFoldDB" id="A0AAI8YXF2"/>
<dbReference type="Proteomes" id="UP001296104">
    <property type="component" value="Unassembled WGS sequence"/>
</dbReference>
<comment type="caution">
    <text evidence="2">The sequence shown here is derived from an EMBL/GenBank/DDBJ whole genome shotgun (WGS) entry which is preliminary data.</text>
</comment>
<protein>
    <submittedName>
        <fullName evidence="2">Uncharacterized protein</fullName>
    </submittedName>
</protein>
<evidence type="ECO:0000313" key="3">
    <source>
        <dbReference type="Proteomes" id="UP001296104"/>
    </source>
</evidence>
<proteinExistence type="predicted"/>
<organism evidence="2 3">
    <name type="scientific">Lecanosticta acicola</name>
    <dbReference type="NCBI Taxonomy" id="111012"/>
    <lineage>
        <taxon>Eukaryota</taxon>
        <taxon>Fungi</taxon>
        <taxon>Dikarya</taxon>
        <taxon>Ascomycota</taxon>
        <taxon>Pezizomycotina</taxon>
        <taxon>Dothideomycetes</taxon>
        <taxon>Dothideomycetidae</taxon>
        <taxon>Mycosphaerellales</taxon>
        <taxon>Mycosphaerellaceae</taxon>
        <taxon>Lecanosticta</taxon>
    </lineage>
</organism>
<feature type="region of interest" description="Disordered" evidence="1">
    <location>
        <begin position="139"/>
        <end position="167"/>
    </location>
</feature>
<sequence length="167" mass="19482">MRSNITKPNNPGVTHVRIHVDYLPRTYDDYDLRSMITIYVPAAFTIDAEGEDASDQQALEWYREEYFEQEASDRAYMSGKCIDCESVFCVCEGTSRSTPSGRKLTEEEGYQQKLDWAVAEEWDECELWDEMYMDTSREQLRDEEDKMSMLAGNYNVSSSKKRKRSNS</sequence>
<name>A0AAI8YXF2_9PEZI</name>
<accession>A0AAI8YXF2</accession>
<dbReference type="EMBL" id="CAVMBE010000019">
    <property type="protein sequence ID" value="CAK3980679.1"/>
    <property type="molecule type" value="Genomic_DNA"/>
</dbReference>
<evidence type="ECO:0000313" key="2">
    <source>
        <dbReference type="EMBL" id="CAK3980679.1"/>
    </source>
</evidence>
<gene>
    <name evidence="2" type="ORF">LECACI_7A003764</name>
</gene>
<keyword evidence="3" id="KW-1185">Reference proteome</keyword>